<dbReference type="Gene3D" id="3.40.50.2000">
    <property type="entry name" value="Glycogen Phosphorylase B"/>
    <property type="match status" value="2"/>
</dbReference>
<evidence type="ECO:0000259" key="2">
    <source>
        <dbReference type="Pfam" id="PF13439"/>
    </source>
</evidence>
<protein>
    <recommendedName>
        <fullName evidence="5">Glycosyltransferase family 1 protein</fullName>
    </recommendedName>
</protein>
<feature type="domain" description="Glycosyltransferase subfamily 4-like N-terminal" evidence="2">
    <location>
        <begin position="15"/>
        <end position="177"/>
    </location>
</feature>
<evidence type="ECO:0000313" key="3">
    <source>
        <dbReference type="EMBL" id="PWB70810.1"/>
    </source>
</evidence>
<dbReference type="AlphaFoldDB" id="A0A855X463"/>
<dbReference type="EMBL" id="PQAP01000135">
    <property type="protein sequence ID" value="PWB70810.1"/>
    <property type="molecule type" value="Genomic_DNA"/>
</dbReference>
<reference evidence="3 4" key="1">
    <citation type="journal article" date="2018" name="ISME J.">
        <title>A methanotrophic archaeon couples anaerobic oxidation of methane to Fe(III) reduction.</title>
        <authorList>
            <person name="Cai C."/>
            <person name="Leu A.O."/>
            <person name="Xie G.J."/>
            <person name="Guo J."/>
            <person name="Feng Y."/>
            <person name="Zhao J.X."/>
            <person name="Tyson G.W."/>
            <person name="Yuan Z."/>
            <person name="Hu S."/>
        </authorList>
    </citation>
    <scope>NUCLEOTIDE SEQUENCE [LARGE SCALE GENOMIC DNA]</scope>
    <source>
        <strain evidence="3">FeB_12</strain>
    </source>
</reference>
<accession>A0A855X463</accession>
<dbReference type="PANTHER" id="PTHR45947">
    <property type="entry name" value="SULFOQUINOVOSYL TRANSFERASE SQD2"/>
    <property type="match status" value="1"/>
</dbReference>
<gene>
    <name evidence="3" type="ORF">C3F09_08640</name>
</gene>
<dbReference type="InterPro" id="IPR001296">
    <property type="entry name" value="Glyco_trans_1"/>
</dbReference>
<evidence type="ECO:0000313" key="4">
    <source>
        <dbReference type="Proteomes" id="UP000250918"/>
    </source>
</evidence>
<dbReference type="Pfam" id="PF00534">
    <property type="entry name" value="Glycos_transf_1"/>
    <property type="match status" value="1"/>
</dbReference>
<name>A0A855X463_9BACT</name>
<sequence length="390" mass="43436">MKILMLTHEFPPFRGGIGTYSCQLARAAHEIGHEVTVVAPDFGQDLTAPDRLTYPVTVERYRAGTYNFRRLPFVVARTWRESRRRDYDILHAVDPSYTLALAFLNHLKRIEFVATAHGTEILALRTSKQARILRTGDLFDRAAVVFTNSEFTRSLLIQHCPRVDIARVRVTQLGVDPFWFGAGEKSEQVRTSLGIPVGNRVILTVARLDERKGHETVLKAVAQLSDQLKAKLTYMIVGSESDRAYTRKLRDLAATCGAEVRFISGISNEELRNLYGCADLFCMPGEVHPKRVEGFGLAYLEAAAQGLASIGSRAGAVPEVVLHGKTGLLIEPGNSTELAGYLTRALTDDAYRRALGEKAKEWARSFTWRRCAEQTYGSAGAGRFMQEQDQ</sequence>
<dbReference type="InterPro" id="IPR050194">
    <property type="entry name" value="Glycosyltransferase_grp1"/>
</dbReference>
<evidence type="ECO:0000259" key="1">
    <source>
        <dbReference type="Pfam" id="PF00534"/>
    </source>
</evidence>
<dbReference type="CDD" id="cd03801">
    <property type="entry name" value="GT4_PimA-like"/>
    <property type="match status" value="1"/>
</dbReference>
<dbReference type="GO" id="GO:0016758">
    <property type="term" value="F:hexosyltransferase activity"/>
    <property type="evidence" value="ECO:0007669"/>
    <property type="project" value="TreeGrafter"/>
</dbReference>
<evidence type="ECO:0008006" key="5">
    <source>
        <dbReference type="Google" id="ProtNLM"/>
    </source>
</evidence>
<dbReference type="Proteomes" id="UP000250918">
    <property type="component" value="Unassembled WGS sequence"/>
</dbReference>
<proteinExistence type="predicted"/>
<feature type="domain" description="Glycosyl transferase family 1" evidence="1">
    <location>
        <begin position="187"/>
        <end position="362"/>
    </location>
</feature>
<organism evidence="3 4">
    <name type="scientific">candidate division GN15 bacterium</name>
    <dbReference type="NCBI Taxonomy" id="2072418"/>
    <lineage>
        <taxon>Bacteria</taxon>
        <taxon>candidate division GN15</taxon>
    </lineage>
</organism>
<dbReference type="PANTHER" id="PTHR45947:SF3">
    <property type="entry name" value="SULFOQUINOVOSYL TRANSFERASE SQD2"/>
    <property type="match status" value="1"/>
</dbReference>
<dbReference type="SUPFAM" id="SSF53756">
    <property type="entry name" value="UDP-Glycosyltransferase/glycogen phosphorylase"/>
    <property type="match status" value="1"/>
</dbReference>
<dbReference type="InterPro" id="IPR028098">
    <property type="entry name" value="Glyco_trans_4-like_N"/>
</dbReference>
<dbReference type="Pfam" id="PF13439">
    <property type="entry name" value="Glyco_transf_4"/>
    <property type="match status" value="1"/>
</dbReference>
<comment type="caution">
    <text evidence="3">The sequence shown here is derived from an EMBL/GenBank/DDBJ whole genome shotgun (WGS) entry which is preliminary data.</text>
</comment>